<gene>
    <name evidence="1" type="ORF">V1525DRAFT_406503</name>
</gene>
<evidence type="ECO:0000313" key="2">
    <source>
        <dbReference type="Proteomes" id="UP001433508"/>
    </source>
</evidence>
<sequence length="411" mass="44932">MSTNPARFNPYQSAKNTYAATPGSGGSVSNGSNPRTATKGSPFESSPNIKIPYSAGTAANNPYASQGPGTNSYTPSTQYGSKESSSTTKNANSSQSSSGPYNAPSKPSNPYSASPTSTSFSLSSGPQTSGNSTHPSSSSSSSGESPYVRVKQQLSSSRSSARTDKIPPIPLRKSRSRTLRQEQAPPAPLPSGTGIHRANNDLQRSKGLGYDQQDANAVLKFVERDWAPLVSDDCNPVAMALQLMDTSSVGRASEYDDFKDLSVRLEKIMEVISKDHYDEINNSITSFNAFLTEIEEAETRVRRLRETLIKAKQNLTTKQAQMRGLAERSARYREMISILERIERLKSIAEKLESNITDKQYKAAYELLQQGLQLLKDNDLDEIVAVQSIQQYLRAQERALYNVMDIDSKPV</sequence>
<comment type="caution">
    <text evidence="1">The sequence shown here is derived from an EMBL/GenBank/DDBJ whole genome shotgun (WGS) entry which is preliminary data.</text>
</comment>
<keyword evidence="2" id="KW-1185">Reference proteome</keyword>
<name>A0ACC3SZ67_LIPKO</name>
<accession>A0ACC3SZ67</accession>
<evidence type="ECO:0000313" key="1">
    <source>
        <dbReference type="EMBL" id="KAK9236585.1"/>
    </source>
</evidence>
<reference evidence="2" key="1">
    <citation type="journal article" date="2024" name="Front. Bioeng. Biotechnol.">
        <title>Genome-scale model development and genomic sequencing of the oleaginous clade Lipomyces.</title>
        <authorList>
            <person name="Czajka J.J."/>
            <person name="Han Y."/>
            <person name="Kim J."/>
            <person name="Mondo S.J."/>
            <person name="Hofstad B.A."/>
            <person name="Robles A."/>
            <person name="Haridas S."/>
            <person name="Riley R."/>
            <person name="LaButti K."/>
            <person name="Pangilinan J."/>
            <person name="Andreopoulos W."/>
            <person name="Lipzen A."/>
            <person name="Yan J."/>
            <person name="Wang M."/>
            <person name="Ng V."/>
            <person name="Grigoriev I.V."/>
            <person name="Spatafora J.W."/>
            <person name="Magnuson J.K."/>
            <person name="Baker S.E."/>
            <person name="Pomraning K.R."/>
        </authorList>
    </citation>
    <scope>NUCLEOTIDE SEQUENCE [LARGE SCALE GENOMIC DNA]</scope>
    <source>
        <strain evidence="2">CBS 7786</strain>
    </source>
</reference>
<dbReference type="EMBL" id="MU971384">
    <property type="protein sequence ID" value="KAK9236585.1"/>
    <property type="molecule type" value="Genomic_DNA"/>
</dbReference>
<organism evidence="1 2">
    <name type="scientific">Lipomyces kononenkoae</name>
    <name type="common">Yeast</name>
    <dbReference type="NCBI Taxonomy" id="34357"/>
    <lineage>
        <taxon>Eukaryota</taxon>
        <taxon>Fungi</taxon>
        <taxon>Dikarya</taxon>
        <taxon>Ascomycota</taxon>
        <taxon>Saccharomycotina</taxon>
        <taxon>Lipomycetes</taxon>
        <taxon>Lipomycetales</taxon>
        <taxon>Lipomycetaceae</taxon>
        <taxon>Lipomyces</taxon>
    </lineage>
</organism>
<proteinExistence type="predicted"/>
<protein>
    <submittedName>
        <fullName evidence="1">Sec8 exocyst complex component-specific domain-containing protein</fullName>
    </submittedName>
</protein>
<dbReference type="Proteomes" id="UP001433508">
    <property type="component" value="Unassembled WGS sequence"/>
</dbReference>